<dbReference type="HOGENOM" id="CLU_042880_0_0_1"/>
<reference evidence="1 2" key="1">
    <citation type="journal article" date="2013" name="Nature">
        <title>Insights into bilaterian evolution from three spiralian genomes.</title>
        <authorList>
            <person name="Simakov O."/>
            <person name="Marletaz F."/>
            <person name="Cho S.J."/>
            <person name="Edsinger-Gonzales E."/>
            <person name="Havlak P."/>
            <person name="Hellsten U."/>
            <person name="Kuo D.H."/>
            <person name="Larsson T."/>
            <person name="Lv J."/>
            <person name="Arendt D."/>
            <person name="Savage R."/>
            <person name="Osoegawa K."/>
            <person name="de Jong P."/>
            <person name="Grimwood J."/>
            <person name="Chapman J.A."/>
            <person name="Shapiro H."/>
            <person name="Aerts A."/>
            <person name="Otillar R.P."/>
            <person name="Terry A.Y."/>
            <person name="Boore J.L."/>
            <person name="Grigoriev I.V."/>
            <person name="Lindberg D.R."/>
            <person name="Seaver E.C."/>
            <person name="Weisblat D.A."/>
            <person name="Putnam N.H."/>
            <person name="Rokhsar D.S."/>
        </authorList>
    </citation>
    <scope>NUCLEOTIDE SEQUENCE [LARGE SCALE GENOMIC DNA]</scope>
</reference>
<protein>
    <submittedName>
        <fullName evidence="1">Uncharacterized protein</fullName>
    </submittedName>
</protein>
<dbReference type="Proteomes" id="UP000030746">
    <property type="component" value="Unassembled WGS sequence"/>
</dbReference>
<evidence type="ECO:0000313" key="1">
    <source>
        <dbReference type="EMBL" id="ESO99501.1"/>
    </source>
</evidence>
<dbReference type="OrthoDB" id="76966at2759"/>
<dbReference type="GeneID" id="20230946"/>
<feature type="non-terminal residue" evidence="1">
    <location>
        <position position="1"/>
    </location>
</feature>
<organism evidence="1 2">
    <name type="scientific">Lottia gigantea</name>
    <name type="common">Giant owl limpet</name>
    <dbReference type="NCBI Taxonomy" id="225164"/>
    <lineage>
        <taxon>Eukaryota</taxon>
        <taxon>Metazoa</taxon>
        <taxon>Spiralia</taxon>
        <taxon>Lophotrochozoa</taxon>
        <taxon>Mollusca</taxon>
        <taxon>Gastropoda</taxon>
        <taxon>Patellogastropoda</taxon>
        <taxon>Lottioidea</taxon>
        <taxon>Lottiidae</taxon>
        <taxon>Lottia</taxon>
    </lineage>
</organism>
<gene>
    <name evidence="1" type="ORF">LOTGIDRAFT_113339</name>
</gene>
<sequence length="494" mass="57934">DNFRVNESEFVQYTEIENHDNFYSVEEGRVHVQDQRGYYIMYDQALHDLEEMEKTLLLVATHYINKDKELRLVSRMKINESQTVGDFDIPTYAHQEVDRIGILLDLWSNEAAFIENKRELLDCYYEAYQHVYDRDEKRGLAQVMTDIIYRRPRYDFTAPYFIQSYRTECVILHHTSTLVKNILDKQIEEEREYIQRVCRDGDAEFGLPYRIIPKQPISVNLTRSALKNVFMLEFHPTLSIASRIPQAIKYSLTELIRVHKPATVQDKILLEKKLLEVAQKEFRNLRNMGASYTPQIQKDLYSDVFAEDPLFICEIAQSLVSQKEQGASRSTKDKQMAIVNAYCQVMETVTLRHRLMDSAWESEILAKVYRSQAKELEFEDYHMFLRFVQFEFAVFKEDAGKPPPIFITSLQEDDTSVDRYVPSSLYLAIHELDEGHVGRFSFRSRDGFMQILRPGGVKSLQVILKAQVVHKNSLVAAVQQTDICHPVKYTEWKR</sequence>
<keyword evidence="2" id="KW-1185">Reference proteome</keyword>
<evidence type="ECO:0000313" key="2">
    <source>
        <dbReference type="Proteomes" id="UP000030746"/>
    </source>
</evidence>
<dbReference type="OMA" id="DIWTWEA"/>
<dbReference type="EMBL" id="KB201037">
    <property type="protein sequence ID" value="ESO99501.1"/>
    <property type="molecule type" value="Genomic_DNA"/>
</dbReference>
<dbReference type="RefSeq" id="XP_009049988.1">
    <property type="nucleotide sequence ID" value="XM_009051740.1"/>
</dbReference>
<dbReference type="AlphaFoldDB" id="V4B0C1"/>
<dbReference type="InterPro" id="IPR040401">
    <property type="entry name" value="CCDC162"/>
</dbReference>
<dbReference type="KEGG" id="lgi:LOTGIDRAFT_113339"/>
<proteinExistence type="predicted"/>
<name>V4B0C1_LOTGI</name>
<accession>V4B0C1</accession>
<dbReference type="STRING" id="225164.V4B0C1"/>
<dbReference type="CTD" id="20230946"/>
<dbReference type="PANTHER" id="PTHR33331">
    <property type="entry name" value="COILED-COIL DOMAIN-CONTAINING PROTEIN 162"/>
    <property type="match status" value="1"/>
</dbReference>
<dbReference type="PANTHER" id="PTHR33331:SF13">
    <property type="entry name" value="COILED-COIL DOMAIN CONTAINING 162"/>
    <property type="match status" value="1"/>
</dbReference>